<dbReference type="AlphaFoldDB" id="A0AAD8LI23"/>
<keyword evidence="6" id="KW-0134">Cell wall</keyword>
<dbReference type="EC" id="2.4.1.207" evidence="6"/>
<organism evidence="8 9">
    <name type="scientific">Tagetes erecta</name>
    <name type="common">African marigold</name>
    <dbReference type="NCBI Taxonomy" id="13708"/>
    <lineage>
        <taxon>Eukaryota</taxon>
        <taxon>Viridiplantae</taxon>
        <taxon>Streptophyta</taxon>
        <taxon>Embryophyta</taxon>
        <taxon>Tracheophyta</taxon>
        <taxon>Spermatophyta</taxon>
        <taxon>Magnoliopsida</taxon>
        <taxon>eudicotyledons</taxon>
        <taxon>Gunneridae</taxon>
        <taxon>Pentapetalae</taxon>
        <taxon>asterids</taxon>
        <taxon>campanulids</taxon>
        <taxon>Asterales</taxon>
        <taxon>Asteraceae</taxon>
        <taxon>Asteroideae</taxon>
        <taxon>Heliantheae alliance</taxon>
        <taxon>Tageteae</taxon>
        <taxon>Tagetes</taxon>
    </lineage>
</organism>
<keyword evidence="6" id="KW-0964">Secreted</keyword>
<keyword evidence="4 6" id="KW-0326">Glycosidase</keyword>
<evidence type="ECO:0000256" key="1">
    <source>
        <dbReference type="ARBA" id="ARBA00022679"/>
    </source>
</evidence>
<dbReference type="Proteomes" id="UP001229421">
    <property type="component" value="Unassembled WGS sequence"/>
</dbReference>
<feature type="active site" description="Proton donor" evidence="5">
    <location>
        <position position="111"/>
    </location>
</feature>
<keyword evidence="3" id="KW-1015">Disulfide bond</keyword>
<comment type="subcellular location">
    <subcellularLocation>
        <location evidence="6">Secreted</location>
        <location evidence="6">Cell wall</location>
    </subcellularLocation>
    <subcellularLocation>
        <location evidence="6">Secreted</location>
        <location evidence="6">Extracellular space</location>
        <location evidence="6">Apoplast</location>
    </subcellularLocation>
</comment>
<dbReference type="GO" id="GO:0016762">
    <property type="term" value="F:xyloglucan:xyloglucosyl transferase activity"/>
    <property type="evidence" value="ECO:0007669"/>
    <property type="project" value="UniProtKB-EC"/>
</dbReference>
<evidence type="ECO:0000256" key="6">
    <source>
        <dbReference type="RuleBase" id="RU361120"/>
    </source>
</evidence>
<keyword evidence="9" id="KW-1185">Reference proteome</keyword>
<proteinExistence type="inferred from homology"/>
<evidence type="ECO:0000256" key="5">
    <source>
        <dbReference type="PIRSR" id="PIRSR005604-1"/>
    </source>
</evidence>
<dbReference type="InterPro" id="IPR000757">
    <property type="entry name" value="Beta-glucanase-like"/>
</dbReference>
<comment type="PTM">
    <text evidence="6">Contains at least one intrachain disulfide bond essential for its enzymatic activity.</text>
</comment>
<reference evidence="8" key="1">
    <citation type="journal article" date="2023" name="bioRxiv">
        <title>Improved chromosome-level genome assembly for marigold (Tagetes erecta).</title>
        <authorList>
            <person name="Jiang F."/>
            <person name="Yuan L."/>
            <person name="Wang S."/>
            <person name="Wang H."/>
            <person name="Xu D."/>
            <person name="Wang A."/>
            <person name="Fan W."/>
        </authorList>
    </citation>
    <scope>NUCLEOTIDE SEQUENCE</scope>
    <source>
        <strain evidence="8">WSJ</strain>
        <tissue evidence="8">Leaf</tissue>
    </source>
</reference>
<feature type="signal peptide" evidence="6">
    <location>
        <begin position="1"/>
        <end position="21"/>
    </location>
</feature>
<accession>A0AAD8LI23</accession>
<evidence type="ECO:0000256" key="3">
    <source>
        <dbReference type="ARBA" id="ARBA00023157"/>
    </source>
</evidence>
<dbReference type="SUPFAM" id="SSF49899">
    <property type="entry name" value="Concanavalin A-like lectins/glucanases"/>
    <property type="match status" value="1"/>
</dbReference>
<evidence type="ECO:0000313" key="8">
    <source>
        <dbReference type="EMBL" id="KAK1439346.1"/>
    </source>
</evidence>
<feature type="chain" id="PRO_5041783048" description="Xyloglucan endotransglucosylase/hydrolase" evidence="6">
    <location>
        <begin position="22"/>
        <end position="308"/>
    </location>
</feature>
<keyword evidence="1 6" id="KW-0808">Transferase</keyword>
<dbReference type="GO" id="GO:0004553">
    <property type="term" value="F:hydrolase activity, hydrolyzing O-glycosyl compounds"/>
    <property type="evidence" value="ECO:0007669"/>
    <property type="project" value="InterPro"/>
</dbReference>
<comment type="function">
    <text evidence="6">Catalyzes xyloglucan endohydrolysis (XEH) and/or endotransglycosylation (XET). Cleaves and religates xyloglucan polymers, an essential constituent of the primary cell wall, and thereby participates in cell wall construction of growing tissues.</text>
</comment>
<keyword evidence="6" id="KW-0732">Signal</keyword>
<dbReference type="PROSITE" id="PS51762">
    <property type="entry name" value="GH16_2"/>
    <property type="match status" value="1"/>
</dbReference>
<dbReference type="CDD" id="cd02176">
    <property type="entry name" value="GH16_XET"/>
    <property type="match status" value="1"/>
</dbReference>
<dbReference type="Gene3D" id="2.60.120.200">
    <property type="match status" value="1"/>
</dbReference>
<feature type="active site" description="Nucleophile" evidence="5">
    <location>
        <position position="107"/>
    </location>
</feature>
<keyword evidence="6" id="KW-0961">Cell wall biogenesis/degradation</keyword>
<dbReference type="GO" id="GO:0071555">
    <property type="term" value="P:cell wall organization"/>
    <property type="evidence" value="ECO:0007669"/>
    <property type="project" value="UniProtKB-KW"/>
</dbReference>
<keyword evidence="2 6" id="KW-0378">Hydrolase</keyword>
<dbReference type="FunFam" id="2.60.120.200:FF:000025">
    <property type="entry name" value="Xyloglucan endotransglucosylase/hydrolase"/>
    <property type="match status" value="1"/>
</dbReference>
<dbReference type="EMBL" id="JAUHHV010000001">
    <property type="protein sequence ID" value="KAK1439346.1"/>
    <property type="molecule type" value="Genomic_DNA"/>
</dbReference>
<name>A0AAD8LI23_TARER</name>
<sequence length="308" mass="35182">MENSVLVIVTVCCSVFALASTATSLPISSYDEAFSDLFGDNNLQVLKDGNSVHLSLDQTTGSGFVSHDIYLHGFFSASIKLPAYYTAGVVVAFYMSNGDMYEKNHDEIDFEFLGNIKGKDWKIQTNIYGNGSTNLGREERYSLWFDPSHDFHHYTILWTQDHIIFYVDNVAIREIKRTESLGGGFPSKPMTLYATIWDASEWATNGGKYKVNYKYAPYVAEFTNFVLHGCSLNPIELVPSQCDHETTLDNIIPMDKVKMESFRKKHMKYSYCEDKIRYKTPPAECVVNPKKPNRLQHHGKRHMNRESM</sequence>
<evidence type="ECO:0000313" key="9">
    <source>
        <dbReference type="Proteomes" id="UP001229421"/>
    </source>
</evidence>
<dbReference type="InterPro" id="IPR013320">
    <property type="entry name" value="ConA-like_dom_sf"/>
</dbReference>
<dbReference type="InterPro" id="IPR016455">
    <property type="entry name" value="XTH"/>
</dbReference>
<keyword evidence="6" id="KW-0052">Apoplast</keyword>
<dbReference type="GO" id="GO:0042546">
    <property type="term" value="P:cell wall biogenesis"/>
    <property type="evidence" value="ECO:0007669"/>
    <property type="project" value="InterPro"/>
</dbReference>
<dbReference type="Pfam" id="PF00722">
    <property type="entry name" value="Glyco_hydro_16"/>
    <property type="match status" value="1"/>
</dbReference>
<gene>
    <name evidence="8" type="ORF">QVD17_05162</name>
</gene>
<dbReference type="InterPro" id="IPR010713">
    <property type="entry name" value="XET_C"/>
</dbReference>
<dbReference type="GO" id="GO:0048046">
    <property type="term" value="C:apoplast"/>
    <property type="evidence" value="ECO:0007669"/>
    <property type="project" value="UniProtKB-SubCell"/>
</dbReference>
<dbReference type="Pfam" id="PF06955">
    <property type="entry name" value="XET_C"/>
    <property type="match status" value="1"/>
</dbReference>
<dbReference type="PANTHER" id="PTHR31062">
    <property type="entry name" value="XYLOGLUCAN ENDOTRANSGLUCOSYLASE/HYDROLASE PROTEIN 8-RELATED"/>
    <property type="match status" value="1"/>
</dbReference>
<evidence type="ECO:0000259" key="7">
    <source>
        <dbReference type="PROSITE" id="PS51762"/>
    </source>
</evidence>
<evidence type="ECO:0000256" key="2">
    <source>
        <dbReference type="ARBA" id="ARBA00022801"/>
    </source>
</evidence>
<dbReference type="PIRSF" id="PIRSF005604">
    <property type="entry name" value="XET"/>
    <property type="match status" value="1"/>
</dbReference>
<dbReference type="InterPro" id="IPR044791">
    <property type="entry name" value="Beta-glucanase/XTH"/>
</dbReference>
<evidence type="ECO:0000256" key="4">
    <source>
        <dbReference type="ARBA" id="ARBA00023295"/>
    </source>
</evidence>
<dbReference type="GO" id="GO:0010411">
    <property type="term" value="P:xyloglucan metabolic process"/>
    <property type="evidence" value="ECO:0007669"/>
    <property type="project" value="InterPro"/>
</dbReference>
<protein>
    <recommendedName>
        <fullName evidence="6">Xyloglucan endotransglucosylase/hydrolase</fullName>
        <ecNumber evidence="6">2.4.1.207</ecNumber>
    </recommendedName>
</protein>
<comment type="similarity">
    <text evidence="6">Belongs to the glycosyl hydrolase 16 family.</text>
</comment>
<feature type="domain" description="GH16" evidence="7">
    <location>
        <begin position="20"/>
        <end position="222"/>
    </location>
</feature>
<comment type="caution">
    <text evidence="8">The sequence shown here is derived from an EMBL/GenBank/DDBJ whole genome shotgun (WGS) entry which is preliminary data.</text>
</comment>